<feature type="domain" description="Fungal lipase-type" evidence="2">
    <location>
        <begin position="653"/>
        <end position="755"/>
    </location>
</feature>
<keyword evidence="1" id="KW-0812">Transmembrane</keyword>
<accession>A0A1J4JLU1</accession>
<gene>
    <name evidence="3" type="ORF">TRFO_33344</name>
</gene>
<dbReference type="InterPro" id="IPR029058">
    <property type="entry name" value="AB_hydrolase_fold"/>
</dbReference>
<evidence type="ECO:0000259" key="2">
    <source>
        <dbReference type="Pfam" id="PF01764"/>
    </source>
</evidence>
<feature type="transmembrane region" description="Helical" evidence="1">
    <location>
        <begin position="286"/>
        <end position="305"/>
    </location>
</feature>
<organism evidence="3 4">
    <name type="scientific">Tritrichomonas foetus</name>
    <dbReference type="NCBI Taxonomy" id="1144522"/>
    <lineage>
        <taxon>Eukaryota</taxon>
        <taxon>Metamonada</taxon>
        <taxon>Parabasalia</taxon>
        <taxon>Tritrichomonadida</taxon>
        <taxon>Tritrichomonadidae</taxon>
        <taxon>Tritrichomonas</taxon>
    </lineage>
</organism>
<dbReference type="AlphaFoldDB" id="A0A1J4JLU1"/>
<dbReference type="GeneID" id="94843729"/>
<proteinExistence type="predicted"/>
<keyword evidence="4" id="KW-1185">Reference proteome</keyword>
<feature type="transmembrane region" description="Helical" evidence="1">
    <location>
        <begin position="395"/>
        <end position="417"/>
    </location>
</feature>
<feature type="transmembrane region" description="Helical" evidence="1">
    <location>
        <begin position="429"/>
        <end position="454"/>
    </location>
</feature>
<dbReference type="InterPro" id="IPR002921">
    <property type="entry name" value="Fungal_lipase-type"/>
</dbReference>
<dbReference type="Gene3D" id="3.40.50.1820">
    <property type="entry name" value="alpha/beta hydrolase"/>
    <property type="match status" value="1"/>
</dbReference>
<feature type="transmembrane region" description="Helical" evidence="1">
    <location>
        <begin position="164"/>
        <end position="187"/>
    </location>
</feature>
<evidence type="ECO:0000256" key="1">
    <source>
        <dbReference type="SAM" id="Phobius"/>
    </source>
</evidence>
<keyword evidence="1" id="KW-1133">Transmembrane helix</keyword>
<dbReference type="Proteomes" id="UP000179807">
    <property type="component" value="Unassembled WGS sequence"/>
</dbReference>
<dbReference type="Pfam" id="PF01764">
    <property type="entry name" value="Lipase_3"/>
    <property type="match status" value="1"/>
</dbReference>
<dbReference type="VEuPathDB" id="TrichDB:TRFO_33344"/>
<dbReference type="RefSeq" id="XP_068353187.1">
    <property type="nucleotide sequence ID" value="XM_068509025.1"/>
</dbReference>
<keyword evidence="1" id="KW-0472">Membrane</keyword>
<dbReference type="OrthoDB" id="58570at2759"/>
<feature type="transmembrane region" description="Helical" evidence="1">
    <location>
        <begin position="499"/>
        <end position="520"/>
    </location>
</feature>
<feature type="transmembrane region" description="Helical" evidence="1">
    <location>
        <begin position="131"/>
        <end position="152"/>
    </location>
</feature>
<name>A0A1J4JLU1_9EUKA</name>
<comment type="caution">
    <text evidence="3">The sequence shown here is derived from an EMBL/GenBank/DDBJ whole genome shotgun (WGS) entry which is preliminary data.</text>
</comment>
<feature type="transmembrane region" description="Helical" evidence="1">
    <location>
        <begin position="193"/>
        <end position="217"/>
    </location>
</feature>
<dbReference type="GO" id="GO:0006629">
    <property type="term" value="P:lipid metabolic process"/>
    <property type="evidence" value="ECO:0007669"/>
    <property type="project" value="InterPro"/>
</dbReference>
<protein>
    <recommendedName>
        <fullName evidence="2">Fungal lipase-type domain-containing protein</fullName>
    </recommendedName>
</protein>
<evidence type="ECO:0000313" key="4">
    <source>
        <dbReference type="Proteomes" id="UP000179807"/>
    </source>
</evidence>
<dbReference type="SUPFAM" id="SSF53474">
    <property type="entry name" value="alpha/beta-Hydrolases"/>
    <property type="match status" value="1"/>
</dbReference>
<reference evidence="3" key="1">
    <citation type="submission" date="2016-10" db="EMBL/GenBank/DDBJ databases">
        <authorList>
            <person name="Benchimol M."/>
            <person name="Almeida L.G."/>
            <person name="Vasconcelos A.T."/>
            <person name="Perreira-Neves A."/>
            <person name="Rosa I.A."/>
            <person name="Tasca T."/>
            <person name="Bogo M.R."/>
            <person name="de Souza W."/>
        </authorList>
    </citation>
    <scope>NUCLEOTIDE SEQUENCE [LARGE SCALE GENOMIC DNA]</scope>
    <source>
        <strain evidence="3">K</strain>
    </source>
</reference>
<evidence type="ECO:0000313" key="3">
    <source>
        <dbReference type="EMBL" id="OHT00051.1"/>
    </source>
</evidence>
<dbReference type="EMBL" id="MLAK01000973">
    <property type="protein sequence ID" value="OHT00051.1"/>
    <property type="molecule type" value="Genomic_DNA"/>
</dbReference>
<sequence>MACRPINFSREPIDYLVPTEKLGAFFDDRSDEYFNIIIDKQRYTFQRTISREHGVIYAFSCEPENHDNALLLKSIFEGYPITVNVENASFLCKVSEQLGIHEFNELTKSYIDDKNNEETENDKSYKCKNTFFTILLTIYSMFLKFLINLGVFGKILFTFWDFMGSTYIACFFYNIAVLISTTAFHTVTADPVSFVFVLLPFLLYSLFFTNLIGISIFETFHFRFFRETSLFTKFQTLTLIFIRVTPLGDKIFRRKPFSIGIYYDAMWGALFLIFGVSFLAQLATESASVIVEVFILVFAVGIPPIKHMLLYIFYLAHAFASCFEDCRRRFRLIQDFEDPFLCAMYFRKLRVVDLFRYCFRNRNRKVHNEESESLSSLEVIQETEKKTSNSLCKTVCLAIFSKATCSLYIIIAVLAYVIVKSDNLSTGQILAVVFVFIIIIVPLCTAVSLPWIWIRRWKTEKITPQQLKTELLQLDRSKKYMKWLKNVVSWSPSYNVLRWVSFIANLFFFVLILVSLFVAATEKAQDLNETFNSATKTNEYFNYYTANNDQSFKLFNTGDGNDGIIKREPKRRMTTDPICYTKIKGLEMLQHIALSIVSYHSDEEMNEIDLIMTEYFGANWSNFVTFEKTPFPDKDYDCVLRHAKIKDNKLVIFSIRGTSTRMDILADCEIFFSSFIYDVVLPFIPMFEHYSRLSANYFGKLKIIPRYVFRQFSLIDAYVSRLLAYVQSIKIEDDEDVIVVGHSLGGALAKIVATVTGYSCVAVSAASVASVDTYYKNDDVVLQNAYVDVRPAQDFVVIFDRKAKSSYDIPCEVGAMNCHAVRRTLCQVGAMCGLAEEHRQFCQNFFTDKQINEMIDIGRPYILPSN</sequence>
<feature type="transmembrane region" description="Helical" evidence="1">
    <location>
        <begin position="261"/>
        <end position="280"/>
    </location>
</feature>